<sequence length="294" mass="32645">MRNLVKSSKLLMLLLAVAMAAPAQAQEESNKEDIDSEITNARLRAQSGSKSDYSLSLSMGYNGGTLDDIFGEERPDIYGDPETETKTSFGGSFSGRYRFNKNDSMTVGAGFSVLNPWGHSEGNVDNPYIGYSRIYKIGDFQTSTSADVTFGTAESYKNVDLRQVVSASHNMMKNFEGTNLTIGASVSLSAYFYGNEPETVVPKDALTELAVGFYPQLEYRFNDMFSFRTVFGYFNYQKSRGEDSNFLRAYEYQSVGVGISVTRDIYVYPNIQFLADDLDSDKTNFAISADINIL</sequence>
<dbReference type="EMBL" id="QDKL01000002">
    <property type="protein sequence ID" value="RZF21505.1"/>
    <property type="molecule type" value="Genomic_DNA"/>
</dbReference>
<keyword evidence="1" id="KW-0732">Signal</keyword>
<reference evidence="3" key="1">
    <citation type="journal article" date="2019" name="Int. J. Syst. Evol. Microbiol.">
        <title>Halobacteriovorax valvorus sp. nov., a novel prokaryotic predator isolated from coastal seawater of China.</title>
        <authorList>
            <person name="Chen M.-X."/>
        </authorList>
    </citation>
    <scope>NUCLEOTIDE SEQUENCE [LARGE SCALE GENOMIC DNA]</scope>
    <source>
        <strain evidence="3">BL9</strain>
    </source>
</reference>
<name>A0ABY0IEY3_9BACT</name>
<accession>A0ABY0IEY3</accession>
<dbReference type="RefSeq" id="WP_115360953.1">
    <property type="nucleotide sequence ID" value="NZ_QDKL01000002.1"/>
</dbReference>
<organism evidence="2 3">
    <name type="scientific">Halobacteriovorax vibrionivorans</name>
    <dbReference type="NCBI Taxonomy" id="2152716"/>
    <lineage>
        <taxon>Bacteria</taxon>
        <taxon>Pseudomonadati</taxon>
        <taxon>Bdellovibrionota</taxon>
        <taxon>Bacteriovoracia</taxon>
        <taxon>Bacteriovoracales</taxon>
        <taxon>Halobacteriovoraceae</taxon>
        <taxon>Halobacteriovorax</taxon>
    </lineage>
</organism>
<dbReference type="Proteomes" id="UP000443582">
    <property type="component" value="Unassembled WGS sequence"/>
</dbReference>
<evidence type="ECO:0000256" key="1">
    <source>
        <dbReference type="SAM" id="SignalP"/>
    </source>
</evidence>
<proteinExistence type="predicted"/>
<comment type="caution">
    <text evidence="2">The sequence shown here is derived from an EMBL/GenBank/DDBJ whole genome shotgun (WGS) entry which is preliminary data.</text>
</comment>
<protein>
    <submittedName>
        <fullName evidence="2">Uncharacterized protein</fullName>
    </submittedName>
</protein>
<feature type="chain" id="PRO_5045974041" evidence="1">
    <location>
        <begin position="26"/>
        <end position="294"/>
    </location>
</feature>
<evidence type="ECO:0000313" key="3">
    <source>
        <dbReference type="Proteomes" id="UP000443582"/>
    </source>
</evidence>
<evidence type="ECO:0000313" key="2">
    <source>
        <dbReference type="EMBL" id="RZF21505.1"/>
    </source>
</evidence>
<keyword evidence="3" id="KW-1185">Reference proteome</keyword>
<feature type="signal peptide" evidence="1">
    <location>
        <begin position="1"/>
        <end position="25"/>
    </location>
</feature>
<gene>
    <name evidence="2" type="ORF">DAY19_07395</name>
</gene>